<evidence type="ECO:0000259" key="10">
    <source>
        <dbReference type="Pfam" id="PF00850"/>
    </source>
</evidence>
<comment type="similarity">
    <text evidence="2">Belongs to the histone deacetylase family. HD type 2 subfamily.</text>
</comment>
<accession>A0A2H9TPF5</accession>
<comment type="caution">
    <text evidence="12">The sequence shown here is derived from an EMBL/GenBank/DDBJ whole genome shotgun (WGS) entry which is preliminary data.</text>
</comment>
<evidence type="ECO:0000256" key="3">
    <source>
        <dbReference type="ARBA" id="ARBA00012111"/>
    </source>
</evidence>
<dbReference type="InterPro" id="IPR023801">
    <property type="entry name" value="His_deacetylse_dom"/>
</dbReference>
<dbReference type="InterPro" id="IPR023696">
    <property type="entry name" value="Ureohydrolase_dom_sf"/>
</dbReference>
<dbReference type="PANTHER" id="PTHR10625">
    <property type="entry name" value="HISTONE DEACETYLASE HDAC1-RELATED"/>
    <property type="match status" value="1"/>
</dbReference>
<proteinExistence type="inferred from homology"/>
<evidence type="ECO:0000313" key="13">
    <source>
        <dbReference type="Proteomes" id="UP000240830"/>
    </source>
</evidence>
<keyword evidence="5" id="KW-0378">Hydrolase</keyword>
<evidence type="ECO:0000259" key="11">
    <source>
        <dbReference type="Pfam" id="PF09757"/>
    </source>
</evidence>
<evidence type="ECO:0000256" key="8">
    <source>
        <dbReference type="ARBA" id="ARBA00023163"/>
    </source>
</evidence>
<organism evidence="12 13">
    <name type="scientific">Paramicrosporidium saccamoebae</name>
    <dbReference type="NCBI Taxonomy" id="1246581"/>
    <lineage>
        <taxon>Eukaryota</taxon>
        <taxon>Fungi</taxon>
        <taxon>Fungi incertae sedis</taxon>
        <taxon>Cryptomycota</taxon>
        <taxon>Cryptomycota incertae sedis</taxon>
        <taxon>Paramicrosporidium</taxon>
    </lineage>
</organism>
<dbReference type="Pfam" id="PF09757">
    <property type="entry name" value="Arb2-like"/>
    <property type="match status" value="1"/>
</dbReference>
<dbReference type="GO" id="GO:0141221">
    <property type="term" value="F:histone deacetylase activity, hydrolytic mechanism"/>
    <property type="evidence" value="ECO:0007669"/>
    <property type="project" value="UniProtKB-EC"/>
</dbReference>
<comment type="subcellular location">
    <subcellularLocation>
        <location evidence="1">Nucleus</location>
    </subcellularLocation>
</comment>
<dbReference type="SUPFAM" id="SSF52768">
    <property type="entry name" value="Arginase/deacetylase"/>
    <property type="match status" value="1"/>
</dbReference>
<dbReference type="PRINTS" id="PR01270">
    <property type="entry name" value="HDASUPER"/>
</dbReference>
<dbReference type="PANTHER" id="PTHR10625:SF5">
    <property type="entry name" value="HISTONE DEACETYLASE"/>
    <property type="match status" value="1"/>
</dbReference>
<keyword evidence="6" id="KW-0156">Chromatin regulator</keyword>
<dbReference type="InterPro" id="IPR005570">
    <property type="entry name" value="RPABC3"/>
</dbReference>
<dbReference type="SUPFAM" id="SSF50249">
    <property type="entry name" value="Nucleic acid-binding proteins"/>
    <property type="match status" value="1"/>
</dbReference>
<dbReference type="Gene3D" id="2.40.50.140">
    <property type="entry name" value="Nucleic acid-binding proteins"/>
    <property type="match status" value="1"/>
</dbReference>
<dbReference type="PROSITE" id="PS51257">
    <property type="entry name" value="PROKAR_LIPOPROTEIN"/>
    <property type="match status" value="1"/>
</dbReference>
<feature type="domain" description="Histone deacetylase" evidence="10">
    <location>
        <begin position="190"/>
        <end position="467"/>
    </location>
</feature>
<protein>
    <recommendedName>
        <fullName evidence="3">histone deacetylase</fullName>
        <ecNumber evidence="3">3.5.1.98</ecNumber>
    </recommendedName>
</protein>
<evidence type="ECO:0000256" key="4">
    <source>
        <dbReference type="ARBA" id="ARBA00022491"/>
    </source>
</evidence>
<keyword evidence="8" id="KW-0804">Transcription</keyword>
<dbReference type="InterPro" id="IPR000286">
    <property type="entry name" value="HDACs"/>
</dbReference>
<dbReference type="InterPro" id="IPR012340">
    <property type="entry name" value="NA-bd_OB-fold"/>
</dbReference>
<dbReference type="EMBL" id="MTSL01000050">
    <property type="protein sequence ID" value="PJF19637.1"/>
    <property type="molecule type" value="Genomic_DNA"/>
</dbReference>
<keyword evidence="9" id="KW-0539">Nucleus</keyword>
<keyword evidence="4" id="KW-0678">Repressor</keyword>
<dbReference type="AlphaFoldDB" id="A0A2H9TPF5"/>
<dbReference type="InterPro" id="IPR037138">
    <property type="entry name" value="His_deacetylse_dom_sf"/>
</dbReference>
<keyword evidence="13" id="KW-1185">Reference proteome</keyword>
<dbReference type="Proteomes" id="UP000240830">
    <property type="component" value="Unassembled WGS sequence"/>
</dbReference>
<sequence length="728" mass="79708">MPFPRGDDLVWDFKPGPARSAVSSSSTSACAMTDFLLDDVFEITAVDPDGKKFDRVSRIQAKSDNYDMSLLLDVNVELYALQKAQKFTLVLTKSIALDASVGADAAWRSDAGPTLADKYEYVMYGRVFKFEDISTARIWGVMSNGSDVVVLLPHLKALAGNGKSRGPTKGKTGYTFDERMLYHRDPEDDHPEQPARIEGILQLFQELGLLERCIHIAAGKLPTEALQAVHSQELLTFIDQLPVEVVKEMDSVYLCPESEIAAKAAVTCTTKIARDIAMGKIGNGFALAMGFCIFNNVAVAAKELQRLGLARKIIILDWDIHYGNGTQKIFASDPDVLFISIHRYDDGKFYPSDVEGSPTYVGEASALGSSVNIGWNGPGVTDADYAAAFSRIVMPIAAEFRPDFVFVSAGFDAAQDDPIGECLVTPNGFAQMTHQLMSLAAGKVLLVLEGGYNVPVISNCAVSCLKTLLGDPIPYVNTQSKATVPSEQASKAISATIKAQSAYWKSLYPKHHQLRDDFGGITTLQRMSVNRVFTFGTVYNSASESNIANLQNSMLHQPFQGYIKEALRDNWAVIDLHYPAKEWTLKQTQTGSPKDLTLLNELMLYIWDHFLVLSESPDIFFVSSGLPSYAVCHLLDQRAVQHRVKGVVVISPTLYLPVASSDRSEWYGSNSLVIVPTKRPEGTPIATNPSFGRCVSAGSEDPAEIATIVAQSQNRVFSFIEERTRGAC</sequence>
<evidence type="ECO:0000256" key="1">
    <source>
        <dbReference type="ARBA" id="ARBA00004123"/>
    </source>
</evidence>
<evidence type="ECO:0000256" key="7">
    <source>
        <dbReference type="ARBA" id="ARBA00023015"/>
    </source>
</evidence>
<reference evidence="12 13" key="1">
    <citation type="submission" date="2016-10" db="EMBL/GenBank/DDBJ databases">
        <title>The genome of Paramicrosporidium saccamoebae is the missing link in understanding Cryptomycota and Microsporidia evolution.</title>
        <authorList>
            <person name="Quandt C.A."/>
            <person name="Beaudet D."/>
            <person name="Corsaro D."/>
            <person name="Michel R."/>
            <person name="Corradi N."/>
            <person name="James T."/>
        </authorList>
    </citation>
    <scope>NUCLEOTIDE SEQUENCE [LARGE SCALE GENOMIC DNA]</scope>
    <source>
        <strain evidence="12 13">KSL3</strain>
    </source>
</reference>
<dbReference type="GO" id="GO:0040029">
    <property type="term" value="P:epigenetic regulation of gene expression"/>
    <property type="evidence" value="ECO:0007669"/>
    <property type="project" value="TreeGrafter"/>
</dbReference>
<dbReference type="GO" id="GO:0000118">
    <property type="term" value="C:histone deacetylase complex"/>
    <property type="evidence" value="ECO:0007669"/>
    <property type="project" value="TreeGrafter"/>
</dbReference>
<dbReference type="EC" id="3.5.1.98" evidence="3"/>
<evidence type="ECO:0000256" key="5">
    <source>
        <dbReference type="ARBA" id="ARBA00022801"/>
    </source>
</evidence>
<dbReference type="GO" id="GO:0006351">
    <property type="term" value="P:DNA-templated transcription"/>
    <property type="evidence" value="ECO:0007669"/>
    <property type="project" value="InterPro"/>
</dbReference>
<gene>
    <name evidence="12" type="ORF">PSACC_00555</name>
</gene>
<dbReference type="SMART" id="SM00658">
    <property type="entry name" value="RPOL8c"/>
    <property type="match status" value="1"/>
</dbReference>
<dbReference type="Gene3D" id="3.40.800.20">
    <property type="entry name" value="Histone deacetylase domain"/>
    <property type="match status" value="1"/>
</dbReference>
<dbReference type="STRING" id="1246581.A0A2H9TPF5"/>
<dbReference type="Pfam" id="PF03870">
    <property type="entry name" value="RNA_pol_Rpb8"/>
    <property type="match status" value="1"/>
</dbReference>
<keyword evidence="7" id="KW-0805">Transcription regulation</keyword>
<dbReference type="GO" id="GO:0003899">
    <property type="term" value="F:DNA-directed RNA polymerase activity"/>
    <property type="evidence" value="ECO:0007669"/>
    <property type="project" value="InterPro"/>
</dbReference>
<evidence type="ECO:0000256" key="6">
    <source>
        <dbReference type="ARBA" id="ARBA00022853"/>
    </source>
</evidence>
<feature type="domain" description="Arb2-like" evidence="11">
    <location>
        <begin position="542"/>
        <end position="724"/>
    </location>
</feature>
<dbReference type="InterPro" id="IPR019154">
    <property type="entry name" value="Arb2-like_domain"/>
</dbReference>
<name>A0A2H9TPF5_9FUNG</name>
<evidence type="ECO:0000256" key="9">
    <source>
        <dbReference type="ARBA" id="ARBA00023242"/>
    </source>
</evidence>
<dbReference type="Pfam" id="PF00850">
    <property type="entry name" value="Hist_deacetyl"/>
    <property type="match status" value="1"/>
</dbReference>
<evidence type="ECO:0000256" key="2">
    <source>
        <dbReference type="ARBA" id="ARBA00007738"/>
    </source>
</evidence>
<evidence type="ECO:0000313" key="12">
    <source>
        <dbReference type="EMBL" id="PJF19637.1"/>
    </source>
</evidence>
<dbReference type="OrthoDB" id="424012at2759"/>